<organism evidence="4 5">
    <name type="scientific">Candidatus Ruania gallistercoris</name>
    <dbReference type="NCBI Taxonomy" id="2838746"/>
    <lineage>
        <taxon>Bacteria</taxon>
        <taxon>Bacillati</taxon>
        <taxon>Actinomycetota</taxon>
        <taxon>Actinomycetes</taxon>
        <taxon>Micrococcales</taxon>
        <taxon>Ruaniaceae</taxon>
        <taxon>Ruania</taxon>
    </lineage>
</organism>
<dbReference type="InterPro" id="IPR027417">
    <property type="entry name" value="P-loop_NTPase"/>
</dbReference>
<evidence type="ECO:0000256" key="1">
    <source>
        <dbReference type="ARBA" id="ARBA00022741"/>
    </source>
</evidence>
<dbReference type="GO" id="GO:0005524">
    <property type="term" value="F:ATP binding"/>
    <property type="evidence" value="ECO:0007669"/>
    <property type="project" value="UniProtKB-KW"/>
</dbReference>
<dbReference type="PANTHER" id="PTHR43384:SF6">
    <property type="entry name" value="SEPTUM SITE-DETERMINING PROTEIN MIND HOMOLOG, CHLOROPLASTIC"/>
    <property type="match status" value="1"/>
</dbReference>
<dbReference type="EMBL" id="DXBY01000183">
    <property type="protein sequence ID" value="HIZ36271.1"/>
    <property type="molecule type" value="Genomic_DNA"/>
</dbReference>
<evidence type="ECO:0000313" key="5">
    <source>
        <dbReference type="Proteomes" id="UP000824037"/>
    </source>
</evidence>
<dbReference type="PANTHER" id="PTHR43384">
    <property type="entry name" value="SEPTUM SITE-DETERMINING PROTEIN MIND HOMOLOG, CHLOROPLASTIC-RELATED"/>
    <property type="match status" value="1"/>
</dbReference>
<dbReference type="InterPro" id="IPR050625">
    <property type="entry name" value="ParA/MinD_ATPase"/>
</dbReference>
<dbReference type="AlphaFoldDB" id="A0A9D2EF90"/>
<proteinExistence type="predicted"/>
<dbReference type="GO" id="GO:0009898">
    <property type="term" value="C:cytoplasmic side of plasma membrane"/>
    <property type="evidence" value="ECO:0007669"/>
    <property type="project" value="TreeGrafter"/>
</dbReference>
<comment type="caution">
    <text evidence="4">The sequence shown here is derived from an EMBL/GenBank/DDBJ whole genome shotgun (WGS) entry which is preliminary data.</text>
</comment>
<sequence length="465" mass="47870">MAAPGPVGVLLALRGAPEEDLVRRLAADPDLTVVRRCADLAEVTAAVVAGLGPVAVLDAELGVDRTLVDRLRGHGARTIVCCDAADVPRYDALGALALDREVDPVPAIRSLAEATDDVERVAGLLGPQRTGAPGPGADEPPASATLPGATPAELPASRSARRRRERGGGMPEAERAKAPRLVVVTGATGSPGRSTIAINLAHELAHHGEPTVLIDADLWGGAIAQTLGLLAETAGLSAAVRAADHGTLDVPSFTRLAPRVADGLRVLPGLARAARWREVSAVSLEAVLDTAKQTASWVVVEAPVLIPEDESGLSLGPGRNDVARCLLHAAEEIVVVGAAEPIGIERLVQALLDLDDLALSGSRRVLVNRLRTSAAGPRAADSVAEALLRFAGAADPVLIPDDRALCDRALLAGTTWREAGGRSPARSALTELAGELRAAAGRPVPAGVRGLGRLLPPLRRRAAAH</sequence>
<dbReference type="SUPFAM" id="SSF52540">
    <property type="entry name" value="P-loop containing nucleoside triphosphate hydrolases"/>
    <property type="match status" value="1"/>
</dbReference>
<dbReference type="GO" id="GO:0005829">
    <property type="term" value="C:cytosol"/>
    <property type="evidence" value="ECO:0007669"/>
    <property type="project" value="TreeGrafter"/>
</dbReference>
<evidence type="ECO:0000256" key="2">
    <source>
        <dbReference type="ARBA" id="ARBA00022840"/>
    </source>
</evidence>
<dbReference type="Proteomes" id="UP000824037">
    <property type="component" value="Unassembled WGS sequence"/>
</dbReference>
<name>A0A9D2EF90_9MICO</name>
<dbReference type="GO" id="GO:0016887">
    <property type="term" value="F:ATP hydrolysis activity"/>
    <property type="evidence" value="ECO:0007669"/>
    <property type="project" value="TreeGrafter"/>
</dbReference>
<reference evidence="4" key="2">
    <citation type="submission" date="2021-04" db="EMBL/GenBank/DDBJ databases">
        <authorList>
            <person name="Gilroy R."/>
        </authorList>
    </citation>
    <scope>NUCLEOTIDE SEQUENCE</scope>
    <source>
        <strain evidence="4">ChiGjej4B4-7305</strain>
    </source>
</reference>
<dbReference type="Gene3D" id="3.40.50.300">
    <property type="entry name" value="P-loop containing nucleotide triphosphate hydrolases"/>
    <property type="match status" value="1"/>
</dbReference>
<reference evidence="4" key="1">
    <citation type="journal article" date="2021" name="PeerJ">
        <title>Extensive microbial diversity within the chicken gut microbiome revealed by metagenomics and culture.</title>
        <authorList>
            <person name="Gilroy R."/>
            <person name="Ravi A."/>
            <person name="Getino M."/>
            <person name="Pursley I."/>
            <person name="Horton D.L."/>
            <person name="Alikhan N.F."/>
            <person name="Baker D."/>
            <person name="Gharbi K."/>
            <person name="Hall N."/>
            <person name="Watson M."/>
            <person name="Adriaenssens E.M."/>
            <person name="Foster-Nyarko E."/>
            <person name="Jarju S."/>
            <person name="Secka A."/>
            <person name="Antonio M."/>
            <person name="Oren A."/>
            <person name="Chaudhuri R.R."/>
            <person name="La Ragione R."/>
            <person name="Hildebrand F."/>
            <person name="Pallen M.J."/>
        </authorList>
    </citation>
    <scope>NUCLEOTIDE SEQUENCE</scope>
    <source>
        <strain evidence="4">ChiGjej4B4-7305</strain>
    </source>
</reference>
<accession>A0A9D2EF90</accession>
<dbReference type="Pfam" id="PF10609">
    <property type="entry name" value="ParA"/>
    <property type="match status" value="1"/>
</dbReference>
<keyword evidence="1" id="KW-0547">Nucleotide-binding</keyword>
<gene>
    <name evidence="4" type="ORF">H9815_10875</name>
</gene>
<evidence type="ECO:0000313" key="4">
    <source>
        <dbReference type="EMBL" id="HIZ36271.1"/>
    </source>
</evidence>
<keyword evidence="2" id="KW-0067">ATP-binding</keyword>
<evidence type="ECO:0000256" key="3">
    <source>
        <dbReference type="SAM" id="MobiDB-lite"/>
    </source>
</evidence>
<protein>
    <submittedName>
        <fullName evidence="4">P-loop NTPase</fullName>
    </submittedName>
</protein>
<dbReference type="GO" id="GO:0051782">
    <property type="term" value="P:negative regulation of cell division"/>
    <property type="evidence" value="ECO:0007669"/>
    <property type="project" value="TreeGrafter"/>
</dbReference>
<feature type="region of interest" description="Disordered" evidence="3">
    <location>
        <begin position="125"/>
        <end position="174"/>
    </location>
</feature>
<feature type="compositionally biased region" description="Low complexity" evidence="3">
    <location>
        <begin position="131"/>
        <end position="144"/>
    </location>
</feature>
<dbReference type="InterPro" id="IPR033756">
    <property type="entry name" value="YlxH/NBP35"/>
</dbReference>